<feature type="domain" description="GST C-terminal" evidence="2">
    <location>
        <begin position="79"/>
        <end position="196"/>
    </location>
</feature>
<dbReference type="InterPro" id="IPR010987">
    <property type="entry name" value="Glutathione-S-Trfase_C-like"/>
</dbReference>
<dbReference type="Gene3D" id="1.20.1050.10">
    <property type="match status" value="1"/>
</dbReference>
<dbReference type="PANTHER" id="PTHR44051">
    <property type="entry name" value="GLUTATHIONE S-TRANSFERASE-RELATED"/>
    <property type="match status" value="1"/>
</dbReference>
<gene>
    <name evidence="3" type="ORF">QEZ52_19940</name>
</gene>
<dbReference type="Proteomes" id="UP001623232">
    <property type="component" value="Chromosome"/>
</dbReference>
<feature type="domain" description="GST N-terminal" evidence="1">
    <location>
        <begin position="1"/>
        <end position="75"/>
    </location>
</feature>
<dbReference type="PROSITE" id="PS50404">
    <property type="entry name" value="GST_NTER"/>
    <property type="match status" value="1"/>
</dbReference>
<name>A0ABZ2XRX2_9RHOB</name>
<dbReference type="RefSeq" id="WP_406646508.1">
    <property type="nucleotide sequence ID" value="NZ_CP123584.1"/>
</dbReference>
<protein>
    <submittedName>
        <fullName evidence="3">Glutathione S-transferase family protein</fullName>
    </submittedName>
</protein>
<dbReference type="Pfam" id="PF00043">
    <property type="entry name" value="GST_C"/>
    <property type="match status" value="1"/>
</dbReference>
<sequence>MYTVYGKPTTRTFRVLWALEEMGEPYDLVQMAPQSPEITALNPSGKVPAFKDGETVITDSTAIITYLADKHGKLTHPAGTLERAKQDALTHMVLDEIDAVLWTAARHSFVLPQEKRCPEVKSSLKWEFETNLARLSAQFDGPFLQGDTMTIADIILTHCLNWAFSAKFPVGDEKIQAYAKQMRSRDAFRNVAALMK</sequence>
<dbReference type="Pfam" id="PF13409">
    <property type="entry name" value="GST_N_2"/>
    <property type="match status" value="1"/>
</dbReference>
<accession>A0ABZ2XRX2</accession>
<dbReference type="InterPro" id="IPR004046">
    <property type="entry name" value="GST_C"/>
</dbReference>
<dbReference type="InterPro" id="IPR036282">
    <property type="entry name" value="Glutathione-S-Trfase_C_sf"/>
</dbReference>
<dbReference type="SFLD" id="SFLDG00358">
    <property type="entry name" value="Main_(cytGST)"/>
    <property type="match status" value="1"/>
</dbReference>
<dbReference type="PANTHER" id="PTHR44051:SF8">
    <property type="entry name" value="GLUTATHIONE S-TRANSFERASE GSTA"/>
    <property type="match status" value="1"/>
</dbReference>
<dbReference type="InterPro" id="IPR004045">
    <property type="entry name" value="Glutathione_S-Trfase_N"/>
</dbReference>
<evidence type="ECO:0000259" key="2">
    <source>
        <dbReference type="PROSITE" id="PS50405"/>
    </source>
</evidence>
<dbReference type="PROSITE" id="PS50405">
    <property type="entry name" value="GST_CTER"/>
    <property type="match status" value="1"/>
</dbReference>
<reference evidence="3 4" key="1">
    <citation type="submission" date="2023-04" db="EMBL/GenBank/DDBJ databases">
        <title>Complete genome sequence of Alisedimentitalea scapharcae.</title>
        <authorList>
            <person name="Rong J.-C."/>
            <person name="Yi M.-L."/>
            <person name="Zhao Q."/>
        </authorList>
    </citation>
    <scope>NUCLEOTIDE SEQUENCE [LARGE SCALE GENOMIC DNA]</scope>
    <source>
        <strain evidence="3 4">KCTC 42119</strain>
    </source>
</reference>
<dbReference type="SFLD" id="SFLDG01150">
    <property type="entry name" value="Main.1:_Beta-like"/>
    <property type="match status" value="1"/>
</dbReference>
<dbReference type="SUPFAM" id="SSF52833">
    <property type="entry name" value="Thioredoxin-like"/>
    <property type="match status" value="1"/>
</dbReference>
<evidence type="ECO:0000313" key="4">
    <source>
        <dbReference type="Proteomes" id="UP001623232"/>
    </source>
</evidence>
<evidence type="ECO:0000313" key="3">
    <source>
        <dbReference type="EMBL" id="WZK88841.1"/>
    </source>
</evidence>
<dbReference type="EMBL" id="CP123584">
    <property type="protein sequence ID" value="WZK88841.1"/>
    <property type="molecule type" value="Genomic_DNA"/>
</dbReference>
<dbReference type="CDD" id="cd03046">
    <property type="entry name" value="GST_N_GTT1_like"/>
    <property type="match status" value="1"/>
</dbReference>
<proteinExistence type="predicted"/>
<organism evidence="3 4">
    <name type="scientific">Aliisedimentitalea scapharcae</name>
    <dbReference type="NCBI Taxonomy" id="1524259"/>
    <lineage>
        <taxon>Bacteria</taxon>
        <taxon>Pseudomonadati</taxon>
        <taxon>Pseudomonadota</taxon>
        <taxon>Alphaproteobacteria</taxon>
        <taxon>Rhodobacterales</taxon>
        <taxon>Roseobacteraceae</taxon>
        <taxon>Aliisedimentitalea</taxon>
    </lineage>
</organism>
<evidence type="ECO:0000259" key="1">
    <source>
        <dbReference type="PROSITE" id="PS50404"/>
    </source>
</evidence>
<dbReference type="SUPFAM" id="SSF47616">
    <property type="entry name" value="GST C-terminal domain-like"/>
    <property type="match status" value="1"/>
</dbReference>
<dbReference type="InterPro" id="IPR036249">
    <property type="entry name" value="Thioredoxin-like_sf"/>
</dbReference>
<dbReference type="SFLD" id="SFLDS00019">
    <property type="entry name" value="Glutathione_Transferase_(cytos"/>
    <property type="match status" value="1"/>
</dbReference>
<dbReference type="Gene3D" id="3.40.30.10">
    <property type="entry name" value="Glutaredoxin"/>
    <property type="match status" value="1"/>
</dbReference>
<keyword evidence="4" id="KW-1185">Reference proteome</keyword>
<dbReference type="InterPro" id="IPR040079">
    <property type="entry name" value="Glutathione_S-Trfase"/>
</dbReference>